<protein>
    <submittedName>
        <fullName evidence="12">Putative fungal pheromone GPCR, STE3-type</fullName>
    </submittedName>
</protein>
<keyword evidence="8" id="KW-0675">Receptor</keyword>
<evidence type="ECO:0000256" key="4">
    <source>
        <dbReference type="ARBA" id="ARBA00022692"/>
    </source>
</evidence>
<comment type="similarity">
    <text evidence="2">Belongs to the G-protein coupled receptor 4 family.</text>
</comment>
<feature type="region of interest" description="Disordered" evidence="10">
    <location>
        <begin position="332"/>
        <end position="360"/>
    </location>
</feature>
<evidence type="ECO:0000256" key="7">
    <source>
        <dbReference type="ARBA" id="ARBA00023136"/>
    </source>
</evidence>
<evidence type="ECO:0000256" key="10">
    <source>
        <dbReference type="SAM" id="MobiDB-lite"/>
    </source>
</evidence>
<evidence type="ECO:0000313" key="12">
    <source>
        <dbReference type="EMBL" id="KZT69398.1"/>
    </source>
</evidence>
<keyword evidence="3" id="KW-0589">Pheromone response</keyword>
<dbReference type="PRINTS" id="PR00901">
    <property type="entry name" value="PHEROMONEBAR"/>
</dbReference>
<proteinExistence type="inferred from homology"/>
<name>A0A165QFH7_9APHY</name>
<reference evidence="12 13" key="1">
    <citation type="journal article" date="2016" name="Mol. Biol. Evol.">
        <title>Comparative Genomics of Early-Diverging Mushroom-Forming Fungi Provides Insights into the Origins of Lignocellulose Decay Capabilities.</title>
        <authorList>
            <person name="Nagy L.G."/>
            <person name="Riley R."/>
            <person name="Tritt A."/>
            <person name="Adam C."/>
            <person name="Daum C."/>
            <person name="Floudas D."/>
            <person name="Sun H."/>
            <person name="Yadav J.S."/>
            <person name="Pangilinan J."/>
            <person name="Larsson K.H."/>
            <person name="Matsuura K."/>
            <person name="Barry K."/>
            <person name="Labutti K."/>
            <person name="Kuo R."/>
            <person name="Ohm R.A."/>
            <person name="Bhattacharya S.S."/>
            <person name="Shirouzu T."/>
            <person name="Yoshinaga Y."/>
            <person name="Martin F.M."/>
            <person name="Grigoriev I.V."/>
            <person name="Hibbett D.S."/>
        </authorList>
    </citation>
    <scope>NUCLEOTIDE SEQUENCE [LARGE SCALE GENOMIC DNA]</scope>
    <source>
        <strain evidence="12 13">L-15889</strain>
    </source>
</reference>
<evidence type="ECO:0000256" key="6">
    <source>
        <dbReference type="ARBA" id="ARBA00023040"/>
    </source>
</evidence>
<dbReference type="PANTHER" id="PTHR28097:SF1">
    <property type="entry name" value="PHEROMONE A FACTOR RECEPTOR"/>
    <property type="match status" value="1"/>
</dbReference>
<feature type="transmembrane region" description="Helical" evidence="11">
    <location>
        <begin position="72"/>
        <end position="93"/>
    </location>
</feature>
<dbReference type="EMBL" id="KV429058">
    <property type="protein sequence ID" value="KZT69398.1"/>
    <property type="molecule type" value="Genomic_DNA"/>
</dbReference>
<dbReference type="Pfam" id="PF02076">
    <property type="entry name" value="STE3"/>
    <property type="match status" value="1"/>
</dbReference>
<keyword evidence="7 11" id="KW-0472">Membrane</keyword>
<evidence type="ECO:0000256" key="2">
    <source>
        <dbReference type="ARBA" id="ARBA00011085"/>
    </source>
</evidence>
<evidence type="ECO:0000256" key="5">
    <source>
        <dbReference type="ARBA" id="ARBA00022989"/>
    </source>
</evidence>
<feature type="transmembrane region" description="Helical" evidence="11">
    <location>
        <begin position="114"/>
        <end position="136"/>
    </location>
</feature>
<dbReference type="GO" id="GO:0004934">
    <property type="term" value="F:mating-type alpha-factor pheromone receptor activity"/>
    <property type="evidence" value="ECO:0007669"/>
    <property type="project" value="InterPro"/>
</dbReference>
<keyword evidence="6" id="KW-0297">G-protein coupled receptor</keyword>
<organism evidence="12 13">
    <name type="scientific">Daedalea quercina L-15889</name>
    <dbReference type="NCBI Taxonomy" id="1314783"/>
    <lineage>
        <taxon>Eukaryota</taxon>
        <taxon>Fungi</taxon>
        <taxon>Dikarya</taxon>
        <taxon>Basidiomycota</taxon>
        <taxon>Agaricomycotina</taxon>
        <taxon>Agaricomycetes</taxon>
        <taxon>Polyporales</taxon>
        <taxon>Fomitopsis</taxon>
    </lineage>
</organism>
<dbReference type="GO" id="GO:0005886">
    <property type="term" value="C:plasma membrane"/>
    <property type="evidence" value="ECO:0007669"/>
    <property type="project" value="TreeGrafter"/>
</dbReference>
<dbReference type="PRINTS" id="PR00899">
    <property type="entry name" value="GPCRSTE3"/>
</dbReference>
<feature type="transmembrane region" description="Helical" evidence="11">
    <location>
        <begin position="38"/>
        <end position="60"/>
    </location>
</feature>
<accession>A0A165QFH7</accession>
<evidence type="ECO:0000256" key="11">
    <source>
        <dbReference type="SAM" id="Phobius"/>
    </source>
</evidence>
<comment type="subcellular location">
    <subcellularLocation>
        <location evidence="1">Membrane</location>
        <topology evidence="1">Multi-pass membrane protein</topology>
    </subcellularLocation>
</comment>
<dbReference type="PANTHER" id="PTHR28097">
    <property type="entry name" value="PHEROMONE A FACTOR RECEPTOR"/>
    <property type="match status" value="1"/>
</dbReference>
<keyword evidence="5 11" id="KW-1133">Transmembrane helix</keyword>
<feature type="transmembrane region" description="Helical" evidence="11">
    <location>
        <begin position="207"/>
        <end position="230"/>
    </location>
</feature>
<evidence type="ECO:0000313" key="13">
    <source>
        <dbReference type="Proteomes" id="UP000076727"/>
    </source>
</evidence>
<dbReference type="InterPro" id="IPR000481">
    <property type="entry name" value="GPCR_Pheromne_B_alpha_rcpt"/>
</dbReference>
<dbReference type="CDD" id="cd14966">
    <property type="entry name" value="7tmD_STE3"/>
    <property type="match status" value="1"/>
</dbReference>
<dbReference type="Proteomes" id="UP000076727">
    <property type="component" value="Unassembled WGS sequence"/>
</dbReference>
<feature type="transmembrane region" description="Helical" evidence="11">
    <location>
        <begin position="6"/>
        <end position="26"/>
    </location>
</feature>
<dbReference type="OrthoDB" id="2874149at2759"/>
<feature type="transmembrane region" description="Helical" evidence="11">
    <location>
        <begin position="164"/>
        <end position="186"/>
    </location>
</feature>
<dbReference type="GO" id="GO:0000750">
    <property type="term" value="P:pheromone-dependent signal transduction involved in conjugation with cellular fusion"/>
    <property type="evidence" value="ECO:0007669"/>
    <property type="project" value="TreeGrafter"/>
</dbReference>
<feature type="transmembrane region" description="Helical" evidence="11">
    <location>
        <begin position="277"/>
        <end position="293"/>
    </location>
</feature>
<evidence type="ECO:0000256" key="8">
    <source>
        <dbReference type="ARBA" id="ARBA00023170"/>
    </source>
</evidence>
<gene>
    <name evidence="12" type="ORF">DAEQUDRAFT_750854</name>
</gene>
<dbReference type="InterPro" id="IPR001499">
    <property type="entry name" value="GPCR_STE3"/>
</dbReference>
<dbReference type="AlphaFoldDB" id="A0A165QFH7"/>
<sequence>MGISESAYPLFPTFAFFGFVVGLIPLPWHLQGWNAGTCIYMLWVSLASLVEFVDSIVWNANINDPAPVWCDISTKFLIGAGIGIPAASLCINRRLYRISRMSSATISRQERLRAVYEDVTIAIGIPVLVMILHYVVQGHRYNILEDVGCTPVIFNTALAYPLVLIWPILLGCVSFVYAGLTLRAFWRRRAQFQQFISSNSALTTNRYLRLMLLCCVEMALTVPLNVFSIYENNLDNPIQPYVSWENVHYGFSLVEKFPAVLWMSNRAFYTSTELGRWVYPCSAILFFALFGFAEEARRNYSLAFWAIAKRIGFHPPTEKASALRSFRLGSKKDNDFAPSSPSETLPPYTPRGKRPQRSRSFSSSFLDSVIDIDIDYDIEKGAESTTVYGSEKPANSPAATSATLSLPESAVTALPKAPSEKFCAMPPLSPETPSYPLTAATTVPPYHRPFASISDPVSPSKISALGAQIQVSMHQEVTKVAESP</sequence>
<keyword evidence="4 11" id="KW-0812">Transmembrane</keyword>
<evidence type="ECO:0000256" key="9">
    <source>
        <dbReference type="ARBA" id="ARBA00023224"/>
    </source>
</evidence>
<evidence type="ECO:0000256" key="3">
    <source>
        <dbReference type="ARBA" id="ARBA00022507"/>
    </source>
</evidence>
<evidence type="ECO:0000256" key="1">
    <source>
        <dbReference type="ARBA" id="ARBA00004141"/>
    </source>
</evidence>
<keyword evidence="13" id="KW-1185">Reference proteome</keyword>
<dbReference type="STRING" id="1314783.A0A165QFH7"/>
<keyword evidence="9" id="KW-0807">Transducer</keyword>